<accession>A0ABM3GZA5</accession>
<proteinExistence type="predicted"/>
<sequence>MDTLGASAYEEWDSLSLFASTEELIDFTPYVLSQYPFSHEHDSEHPFQIPSFCLNPELNTDFSGMSGCSRYPLVIPDSNLQTVSQESSSLNGESIGYVVSTCQGIGSNNHMPEADEISPYFDLFSDAFNTGSNSNPFVLELSNTLMEEGACLTEMQSERSRSLGNNQPEDVSTPLMQLQLKRRSFGIDSIHAATGHSICTDVSENMKKRRRTSRDLRKNIKGPRNPKKLPSDDNDRDGSNVRPNGSSTCSSEDRDSGELNGGLIPPFKASTTLTENGNIGKIKATRGSATDPQSLYARKRRARINERLRILQNLVPNGTKVDISTMLEEAVHYVKFLQLQIKVRINKTLITQIVQKIHVT</sequence>
<reference evidence="8" key="1">
    <citation type="submission" date="2025-05" db="UniProtKB">
        <authorList>
            <consortium name="RefSeq"/>
        </authorList>
    </citation>
    <scope>NUCLEOTIDE SEQUENCE [LARGE SCALE GENOMIC DNA]</scope>
</reference>
<evidence type="ECO:0000256" key="1">
    <source>
        <dbReference type="ARBA" id="ARBA00004123"/>
    </source>
</evidence>
<keyword evidence="3" id="KW-0238">DNA-binding</keyword>
<dbReference type="Pfam" id="PF00010">
    <property type="entry name" value="HLH"/>
    <property type="match status" value="1"/>
</dbReference>
<organism evidence="8 9">
    <name type="scientific">Rhodamnia argentea</name>
    <dbReference type="NCBI Taxonomy" id="178133"/>
    <lineage>
        <taxon>Eukaryota</taxon>
        <taxon>Viridiplantae</taxon>
        <taxon>Streptophyta</taxon>
        <taxon>Embryophyta</taxon>
        <taxon>Tracheophyta</taxon>
        <taxon>Spermatophyta</taxon>
        <taxon>Magnoliopsida</taxon>
        <taxon>eudicotyledons</taxon>
        <taxon>Gunneridae</taxon>
        <taxon>Pentapetalae</taxon>
        <taxon>rosids</taxon>
        <taxon>malvids</taxon>
        <taxon>Myrtales</taxon>
        <taxon>Myrtaceae</taxon>
        <taxon>Myrtoideae</taxon>
        <taxon>Myrteae</taxon>
        <taxon>Australasian group</taxon>
        <taxon>Rhodamnia</taxon>
    </lineage>
</organism>
<dbReference type="GeneID" id="115746283"/>
<gene>
    <name evidence="9" type="primary">LOC115746283</name>
</gene>
<evidence type="ECO:0000256" key="5">
    <source>
        <dbReference type="ARBA" id="ARBA00023242"/>
    </source>
</evidence>
<evidence type="ECO:0000313" key="9">
    <source>
        <dbReference type="RefSeq" id="XP_048129673.1"/>
    </source>
</evidence>
<dbReference type="CDD" id="cd11454">
    <property type="entry name" value="bHLH_AtIND_like"/>
    <property type="match status" value="1"/>
</dbReference>
<keyword evidence="4" id="KW-0804">Transcription</keyword>
<keyword evidence="5" id="KW-0539">Nucleus</keyword>
<keyword evidence="2" id="KW-0805">Transcription regulation</keyword>
<feature type="domain" description="BHLH" evidence="7">
    <location>
        <begin position="288"/>
        <end position="337"/>
    </location>
</feature>
<dbReference type="SUPFAM" id="SSF47459">
    <property type="entry name" value="HLH, helix-loop-helix DNA-binding domain"/>
    <property type="match status" value="1"/>
</dbReference>
<dbReference type="Gene3D" id="4.10.280.10">
    <property type="entry name" value="Helix-loop-helix DNA-binding domain"/>
    <property type="match status" value="1"/>
</dbReference>
<dbReference type="InterPro" id="IPR045843">
    <property type="entry name" value="IND-like"/>
</dbReference>
<evidence type="ECO:0000256" key="3">
    <source>
        <dbReference type="ARBA" id="ARBA00023125"/>
    </source>
</evidence>
<comment type="subcellular location">
    <subcellularLocation>
        <location evidence="1">Nucleus</location>
    </subcellularLocation>
</comment>
<keyword evidence="8" id="KW-1185">Reference proteome</keyword>
<feature type="compositionally biased region" description="Polar residues" evidence="6">
    <location>
        <begin position="241"/>
        <end position="250"/>
    </location>
</feature>
<dbReference type="Proteomes" id="UP000827889">
    <property type="component" value="Chromosome 2"/>
</dbReference>
<evidence type="ECO:0000313" key="8">
    <source>
        <dbReference type="Proteomes" id="UP000827889"/>
    </source>
</evidence>
<dbReference type="RefSeq" id="XP_048129673.1">
    <property type="nucleotide sequence ID" value="XM_048273716.1"/>
</dbReference>
<dbReference type="SMART" id="SM00353">
    <property type="entry name" value="HLH"/>
    <property type="match status" value="1"/>
</dbReference>
<evidence type="ECO:0000256" key="4">
    <source>
        <dbReference type="ARBA" id="ARBA00023163"/>
    </source>
</evidence>
<name>A0ABM3GZA5_9MYRT</name>
<evidence type="ECO:0000259" key="7">
    <source>
        <dbReference type="PROSITE" id="PS50888"/>
    </source>
</evidence>
<evidence type="ECO:0000256" key="6">
    <source>
        <dbReference type="SAM" id="MobiDB-lite"/>
    </source>
</evidence>
<dbReference type="InterPro" id="IPR036638">
    <property type="entry name" value="HLH_DNA-bd_sf"/>
</dbReference>
<dbReference type="InterPro" id="IPR011598">
    <property type="entry name" value="bHLH_dom"/>
</dbReference>
<protein>
    <submittedName>
        <fullName evidence="9">Transcription factor bHLH87-like</fullName>
    </submittedName>
</protein>
<dbReference type="PROSITE" id="PS50888">
    <property type="entry name" value="BHLH"/>
    <property type="match status" value="1"/>
</dbReference>
<dbReference type="PANTHER" id="PTHR16223:SF338">
    <property type="entry name" value="TRANSCRIPTION FACTOR RSL2"/>
    <property type="match status" value="1"/>
</dbReference>
<reference evidence="9" key="2">
    <citation type="submission" date="2025-08" db="UniProtKB">
        <authorList>
            <consortium name="RefSeq"/>
        </authorList>
    </citation>
    <scope>IDENTIFICATION</scope>
    <source>
        <tissue evidence="9">Leaf</tissue>
    </source>
</reference>
<evidence type="ECO:0000256" key="2">
    <source>
        <dbReference type="ARBA" id="ARBA00023015"/>
    </source>
</evidence>
<feature type="compositionally biased region" description="Basic and acidic residues" evidence="6">
    <location>
        <begin position="229"/>
        <end position="239"/>
    </location>
</feature>
<feature type="region of interest" description="Disordered" evidence="6">
    <location>
        <begin position="201"/>
        <end position="272"/>
    </location>
</feature>
<dbReference type="PANTHER" id="PTHR16223">
    <property type="entry name" value="TRANSCRIPTION FACTOR BHLH83-RELATED"/>
    <property type="match status" value="1"/>
</dbReference>